<reference evidence="4" key="1">
    <citation type="submission" date="2021-10" db="EMBL/GenBank/DDBJ databases">
        <title>Novel species in genus Arthrobacter.</title>
        <authorList>
            <person name="Liu Y."/>
        </authorList>
    </citation>
    <scope>NUCLEOTIDE SEQUENCE</scope>
    <source>
        <strain evidence="6">zg-Y462</strain>
        <strain evidence="4">Zg-Y462</strain>
    </source>
</reference>
<dbReference type="EMBL" id="JAJFZT010000007">
    <property type="protein sequence ID" value="MCC3273217.1"/>
    <property type="molecule type" value="Genomic_DNA"/>
</dbReference>
<dbReference type="EMBL" id="CP094984">
    <property type="protein sequence ID" value="UON92794.1"/>
    <property type="molecule type" value="Genomic_DNA"/>
</dbReference>
<dbReference type="PANTHER" id="PTHR32308:SF10">
    <property type="entry name" value="CITRATE LYASE SUBUNIT BETA"/>
    <property type="match status" value="1"/>
</dbReference>
<dbReference type="PANTHER" id="PTHR32308">
    <property type="entry name" value="LYASE BETA SUBUNIT, PUTATIVE (AFU_ORTHOLOGUE AFUA_4G13030)-RELATED"/>
    <property type="match status" value="1"/>
</dbReference>
<dbReference type="AlphaFoldDB" id="A0A9X1M9Y5"/>
<dbReference type="InterPro" id="IPR015813">
    <property type="entry name" value="Pyrv/PenolPyrv_kinase-like_dom"/>
</dbReference>
<dbReference type="GO" id="GO:0006107">
    <property type="term" value="P:oxaloacetate metabolic process"/>
    <property type="evidence" value="ECO:0007669"/>
    <property type="project" value="TreeGrafter"/>
</dbReference>
<gene>
    <name evidence="4" type="ORF">LJ755_10810</name>
    <name evidence="5" type="ORF">MUK71_03895</name>
</gene>
<dbReference type="SUPFAM" id="SSF51621">
    <property type="entry name" value="Phosphoenolpyruvate/pyruvate domain"/>
    <property type="match status" value="1"/>
</dbReference>
<accession>A0A9X1M9Y5</accession>
<sequence>MRHFAYLSEAETGRLFHLPPQELSLASEPGLLATALGATLYCPATRTELVKDIRKQGTRGALSMVLCLEDSIADADVPAAETNVVAALGQLHAETTAGNTVGLMLFVRVRSPEQLLSLAERCGDALDVLTGFVIPKFENSSGAAQRFLDALHSVNASRRSGNPAARPLRIMPILESPLMIHAETRTETLSGIYQVLQANRADILSVRIGATDMSSAFGLRRSRDLTIYDVKVVSAVIGDIVNVLGRPNGFVISGPVWEHYSSGERLLRPQLRATPFAEADELGLRQRLLTANLDGLIREIELDLANGLLGKTVIHPSHVPLVHAMSVISHEAYLDALHISGEAGGGAAASPYRNKMNEMKPHQAWAASTLVRAAAFGVAAPDTTYVDLLEASMN</sequence>
<evidence type="ECO:0000313" key="6">
    <source>
        <dbReference type="Proteomes" id="UP000829758"/>
    </source>
</evidence>
<keyword evidence="2" id="KW-0479">Metal-binding</keyword>
<evidence type="ECO:0000313" key="5">
    <source>
        <dbReference type="EMBL" id="UON92794.1"/>
    </source>
</evidence>
<evidence type="ECO:0000313" key="7">
    <source>
        <dbReference type="Proteomes" id="UP001155145"/>
    </source>
</evidence>
<dbReference type="GO" id="GO:0016829">
    <property type="term" value="F:lyase activity"/>
    <property type="evidence" value="ECO:0007669"/>
    <property type="project" value="UniProtKB-KW"/>
</dbReference>
<dbReference type="RefSeq" id="WP_227929070.1">
    <property type="nucleotide sequence ID" value="NZ_CP094984.1"/>
</dbReference>
<name>A0A9X1M9Y5_9MICC</name>
<keyword evidence="4" id="KW-0456">Lyase</keyword>
<proteinExistence type="predicted"/>
<evidence type="ECO:0000256" key="1">
    <source>
        <dbReference type="ARBA" id="ARBA00001946"/>
    </source>
</evidence>
<dbReference type="GO" id="GO:0000287">
    <property type="term" value="F:magnesium ion binding"/>
    <property type="evidence" value="ECO:0007669"/>
    <property type="project" value="TreeGrafter"/>
</dbReference>
<dbReference type="Proteomes" id="UP001155145">
    <property type="component" value="Unassembled WGS sequence"/>
</dbReference>
<dbReference type="Gene3D" id="3.20.20.60">
    <property type="entry name" value="Phosphoenolpyruvate-binding domains"/>
    <property type="match status" value="1"/>
</dbReference>
<organism evidence="4 7">
    <name type="scientific">Arthrobacter zhangbolii</name>
    <dbReference type="NCBI Taxonomy" id="2886936"/>
    <lineage>
        <taxon>Bacteria</taxon>
        <taxon>Bacillati</taxon>
        <taxon>Actinomycetota</taxon>
        <taxon>Actinomycetes</taxon>
        <taxon>Micrococcales</taxon>
        <taxon>Micrococcaceae</taxon>
        <taxon>Arthrobacter</taxon>
    </lineage>
</organism>
<evidence type="ECO:0000256" key="3">
    <source>
        <dbReference type="ARBA" id="ARBA00022842"/>
    </source>
</evidence>
<dbReference type="Pfam" id="PF15617">
    <property type="entry name" value="C-C_Bond_Lyase"/>
    <property type="match status" value="1"/>
</dbReference>
<comment type="cofactor">
    <cofactor evidence="1">
        <name>Mg(2+)</name>
        <dbReference type="ChEBI" id="CHEBI:18420"/>
    </cofactor>
</comment>
<dbReference type="Proteomes" id="UP000829758">
    <property type="component" value="Chromosome"/>
</dbReference>
<dbReference type="InterPro" id="IPR040442">
    <property type="entry name" value="Pyrv_kinase-like_dom_sf"/>
</dbReference>
<protein>
    <submittedName>
        <fullName evidence="4">HpcH/HpaI aldolase/citrate lyase family protein</fullName>
    </submittedName>
</protein>
<keyword evidence="6" id="KW-1185">Reference proteome</keyword>
<dbReference type="InterPro" id="IPR039480">
    <property type="entry name" value="C-C_Bond_Lyase-like"/>
</dbReference>
<evidence type="ECO:0000313" key="4">
    <source>
        <dbReference type="EMBL" id="MCC3273217.1"/>
    </source>
</evidence>
<keyword evidence="3" id="KW-0460">Magnesium</keyword>
<evidence type="ECO:0000256" key="2">
    <source>
        <dbReference type="ARBA" id="ARBA00022723"/>
    </source>
</evidence>